<dbReference type="GO" id="GO:0003779">
    <property type="term" value="F:actin binding"/>
    <property type="evidence" value="ECO:0007669"/>
    <property type="project" value="UniProtKB-KW"/>
</dbReference>
<dbReference type="SMART" id="SM00295">
    <property type="entry name" value="B41"/>
    <property type="match status" value="1"/>
</dbReference>
<feature type="compositionally biased region" description="Basic and acidic residues" evidence="11">
    <location>
        <begin position="1422"/>
        <end position="1446"/>
    </location>
</feature>
<dbReference type="SUPFAM" id="SSF50729">
    <property type="entry name" value="PH domain-like"/>
    <property type="match status" value="1"/>
</dbReference>
<dbReference type="InterPro" id="IPR000048">
    <property type="entry name" value="IQ_motif_EF-hand-BS"/>
</dbReference>
<dbReference type="InterPro" id="IPR000857">
    <property type="entry name" value="MyTH4_dom"/>
</dbReference>
<dbReference type="SMART" id="SM00139">
    <property type="entry name" value="MyTH4"/>
    <property type="match status" value="2"/>
</dbReference>
<feature type="compositionally biased region" description="Low complexity" evidence="11">
    <location>
        <begin position="1411"/>
        <end position="1421"/>
    </location>
</feature>
<dbReference type="InterPro" id="IPR059004">
    <property type="entry name" value="MYO15"/>
</dbReference>
<dbReference type="GO" id="GO:0003774">
    <property type="term" value="F:cytoskeletal motor activity"/>
    <property type="evidence" value="ECO:0007669"/>
    <property type="project" value="UniProtKB-UniRule"/>
</dbReference>
<dbReference type="SUPFAM" id="SSF50044">
    <property type="entry name" value="SH3-domain"/>
    <property type="match status" value="1"/>
</dbReference>
<dbReference type="GO" id="GO:0005524">
    <property type="term" value="F:ATP binding"/>
    <property type="evidence" value="ECO:0007669"/>
    <property type="project" value="UniProtKB-UniRule"/>
</dbReference>
<keyword evidence="8 10" id="KW-0505">Motor protein</keyword>
<dbReference type="CDD" id="cd00174">
    <property type="entry name" value="SH3"/>
    <property type="match status" value="1"/>
</dbReference>
<feature type="region of interest" description="Actin-binding" evidence="10">
    <location>
        <begin position="541"/>
        <end position="563"/>
    </location>
</feature>
<keyword evidence="5 10" id="KW-0547">Nucleotide-binding</keyword>
<dbReference type="Gene3D" id="6.20.240.20">
    <property type="match status" value="1"/>
</dbReference>
<sequence>MTSTTCMDNLIDLEDPYESSITQILHERFKNRLNYTKASDVLVFCNNFLQPEKTGNEKTDEHIPSEKKISITGLAETALSKINDQSAAIVFGGESGSGKSFNVFEAFKFFVSQRNSKLSLKQMEAIQTVLRSFGCAKTLKNNEATKYGCSFDLLYQKNQLSGLNLKYTVPLEVSRVISQKPGERNFNIFYEIYHGLNDEAKSSFGIKELQKFFYMNQGISADNIQADEDHFDDVDNALALLGFSEDHRLNIYRIVSCILHIGNIYFKTRRSLKSEIETVELGNSSEVKWIAFLLEIDYELLVEALLQRKPNSPNISMDTALDNRDGLAMLLYEELFKWILTRINVHFKCPTHTAVISILDQYGFEKYNNNGLEEFLINSVNERIENLFVKHVFHDQLVDYLKDGINIDYKVPSNIENGKVVELLYKKPYGLLPLLTDECKFPKGSIESYLEHCNLNHLDKSSYGKARNKERLEFAVRHCIGSTWYSVNDFFRKNRRNVPGTLVKQLSESRNAVISLLFRSLEIRDGADYFASQVQLVIKGVQDIVEKINSSKTYFVRCIRSNNERTPMKFDIPMINRQVKNLLLPELLKFRNIGFPVKMTKTQFAQKYRCLLPGDIAMCQNEKEIIQDILQGQGVKYQADFRIGNNNVFLREKLADRYELQQFNISRDAAIMIQKHLRAFIESRKFARKKKAIIKLQAGLRGWRARRDYIIQREEMFKELGRTTKRNKRLAAYHQVLEGGLLPDTNSTLVGYIDIDENARKLLNRPKSDSEYDITHVVTNYLSIPTKQYLPHMKSMTLTEFADENFKGHLLEPRREPIMTPFLHKESDLDFRLSVEIFKLVLKYMNDRKLTKSQRNDLGRYIVQQGITNPCQRDEIIIQVLNQINKNSDKVAVELGWKLIHMAISVYPPTENIIPLLIGVFNDQPNPLKEQLFSTLQRRLKIYDSEISRELPPSNLELLTTPAAHNTVAEVRCYDGIEYDVHLNPWITANEIAERILKQREVGTALGWSVEVETPSRVFAPAGTQFIHDVFAEVDGVESDDNKSKFFNFPPEKLVKPIKTDEKPKTPEITEEIVMETARESTPKSARDYPPPEEWIRSKSRNTPERFASPKVVPEQRATDTPASSDESLEREYNEHAEYSYTLPKTLRREKKSPSANQKRDHSFELDNAQNCVTSPVLPRKTYSRSENEDYKPINFAPPPTFNYHAQMPMMQYVPVMMTTQPMMGGQPMAMMTQPVMMQPHFSYTPQYPQVPQYSAPEPNLEMMSPQSVRSYGVPYSRNDGYEEDHNYGRQPEPYQQDNHNHYRNRFRKGEVPSQYSTIRNMPVPENAEHVDQFLDAVFDQVLSKDEHRNAEIDARQIAGTIKGGRNGPAVAAYPNATLRRNESPMRHRAQSLPRYMSPTYDLYDRRQPLSPDFSSDQSTSSDDHMAAQRGRSWDRQGYRQESLNHYDNQRPVYMMPVQMNENGEMVILSPIPGEYETQSRTMSRGRDSKTLYYNIRQPRGVEKYMARRSPSVDGYTMKPPLIRRTPDGVERIAMPQLYAPQQTPNGRRNRQDNIRTLSRSDSKSRERIEAPMMTRQIPPRIEQHYPHQNGTRLRSPSADERRVNGLNRIPVEAYTEPAVKSTVNNGEQFNPHRFNVREERAIAMAEKEKSKEALEKLNVMLKRLPPPVDNVRIVRNTNHLAVQRPISPPTPEPVVIHQPPPPPLQPQPVQQFQEKWVIRDMVERDPATQERVRGTTIKDALTPLIKRKTAEKPAVKYVKPPWKLTIRKEMFYPGETVNDIQVIDQVFAQIVEDCKKSYPYRIRLQDRQQVEEILRANHVPPSDLQQQTNIHPDIKMKVIDTARLWPLYFNQIYEVIELRPDESVGLLLSISEHGIRLLLHTPHNIENPLTIHDHFPFETIVDVSLEANDILTIHTKPENDVHSHYTLRLKTRQAAQIKSTLEKCISGGAVPKRQLARALEDYVTNEPNHLSFNKGDLIEILAAPDGEIPPVGDWLYGKIGNRFGYLLRQYIESNSNETIPPLRFDSNFDRDENVQLFEDEVPFSSERYTMLDFATKYFREPKERKRNEDWTWGDIAQSIKFSSRPITQSLLKDLSAEDNKHAVEIFSCIMRFMGDEQLKKSESITDVVFKILLICHKHPLLRDEVYCQLIKQTTSNTSLHADSVLRGWRLLLIVTSYFPSSLTLKPYLLQYLSENAEDLQRPNHGIAKMCLTNILQTFKYGGRKVLLNALEVQNVTDGHLIRKQKFFITKENSVALNLRPITVAEEVIQELCLMLNVRSLPEQQEFSLCYSSGKEKRLQYCKNDDYILDIITDMEHKKLPYQFFFRRTVWVHPLRFDNTAYIDSIFDHVIDDYLRGSMVSTNAHSQLTAATTEEIIRLGALLFRLLPDQSKGVTTKNLPFLVPKTFIDPKHRIQEETVARITREVRLMDPRMPVLDIKAQFLSLLSTWPLFGVSHYKLKSAVEEGNRIPEVVLSIGKTGVHLLQPKSQEIYKEFRYDQILSVESVKKSNFKFVRLVSGHIGKEKTLEFKTDDADEIAHLIGQYIYVVNEQRSSRTSTEL</sequence>
<feature type="binding site" evidence="10">
    <location>
        <begin position="93"/>
        <end position="100"/>
    </location>
    <ligand>
        <name>ATP</name>
        <dbReference type="ChEBI" id="CHEBI:30616"/>
    </ligand>
</feature>
<dbReference type="InterPro" id="IPR001452">
    <property type="entry name" value="SH3_domain"/>
</dbReference>
<evidence type="ECO:0000256" key="7">
    <source>
        <dbReference type="ARBA" id="ARBA00023123"/>
    </source>
</evidence>
<dbReference type="OrthoDB" id="312459at2759"/>
<feature type="domain" description="FERM" evidence="13">
    <location>
        <begin position="2243"/>
        <end position="2552"/>
    </location>
</feature>
<keyword evidence="10" id="KW-0009">Actin-binding</keyword>
<dbReference type="InterPro" id="IPR027417">
    <property type="entry name" value="P-loop_NTPase"/>
</dbReference>
<dbReference type="InterPro" id="IPR011993">
    <property type="entry name" value="PH-like_dom_sf"/>
</dbReference>
<evidence type="ECO:0000256" key="6">
    <source>
        <dbReference type="ARBA" id="ARBA00022840"/>
    </source>
</evidence>
<dbReference type="PANTHER" id="PTHR22692:SF26">
    <property type="entry name" value="SH3 DOMAIN-CONTAINING PROTEIN"/>
    <property type="match status" value="1"/>
</dbReference>
<protein>
    <submittedName>
        <fullName evidence="16">Uncharacterized protein</fullName>
    </submittedName>
</protein>
<dbReference type="Proteomes" id="UP000494206">
    <property type="component" value="Unassembled WGS sequence"/>
</dbReference>
<dbReference type="Gene3D" id="1.10.10.820">
    <property type="match status" value="1"/>
</dbReference>
<dbReference type="SMART" id="SM00242">
    <property type="entry name" value="MYSc"/>
    <property type="match status" value="1"/>
</dbReference>
<dbReference type="EMBL" id="CADEPM010000002">
    <property type="protein sequence ID" value="CAB3401132.1"/>
    <property type="molecule type" value="Genomic_DNA"/>
</dbReference>
<comment type="similarity">
    <text evidence="2 10">Belongs to the TRAFAC class myosin-kinesin ATPase superfamily. Myosin family.</text>
</comment>
<keyword evidence="17" id="KW-1185">Reference proteome</keyword>
<dbReference type="Pfam" id="PF26570">
    <property type="entry name" value="MYO15"/>
    <property type="match status" value="1"/>
</dbReference>
<feature type="domain" description="Myosin motor" evidence="15">
    <location>
        <begin position="5"/>
        <end position="668"/>
    </location>
</feature>
<dbReference type="GO" id="GO:0120025">
    <property type="term" value="C:plasma membrane bounded cell projection"/>
    <property type="evidence" value="ECO:0007669"/>
    <property type="project" value="UniProtKB-ARBA"/>
</dbReference>
<keyword evidence="6 10" id="KW-0067">ATP-binding</keyword>
<feature type="compositionally biased region" description="Basic and acidic residues" evidence="11">
    <location>
        <begin position="1077"/>
        <end position="1087"/>
    </location>
</feature>
<dbReference type="GO" id="GO:0016459">
    <property type="term" value="C:myosin complex"/>
    <property type="evidence" value="ECO:0007669"/>
    <property type="project" value="UniProtKB-KW"/>
</dbReference>
<dbReference type="PROSITE" id="PS50096">
    <property type="entry name" value="IQ"/>
    <property type="match status" value="1"/>
</dbReference>
<dbReference type="InterPro" id="IPR002404">
    <property type="entry name" value="IRS_PTB"/>
</dbReference>
<dbReference type="Gene3D" id="2.30.29.30">
    <property type="entry name" value="Pleckstrin-homology domain (PH domain)/Phosphotyrosine-binding domain (PTB)"/>
    <property type="match status" value="1"/>
</dbReference>
<evidence type="ECO:0000256" key="9">
    <source>
        <dbReference type="PROSITE-ProRule" id="PRU00192"/>
    </source>
</evidence>
<evidence type="ECO:0000256" key="10">
    <source>
        <dbReference type="PROSITE-ProRule" id="PRU00782"/>
    </source>
</evidence>
<evidence type="ECO:0000256" key="11">
    <source>
        <dbReference type="SAM" id="MobiDB-lite"/>
    </source>
</evidence>
<comment type="subcellular location">
    <subcellularLocation>
        <location evidence="1">Cytoplasm</location>
    </subcellularLocation>
</comment>
<dbReference type="Gene3D" id="3.40.850.10">
    <property type="entry name" value="Kinesin motor domain"/>
    <property type="match status" value="1"/>
</dbReference>
<dbReference type="PROSITE" id="PS51016">
    <property type="entry name" value="MYTH4"/>
    <property type="match status" value="2"/>
</dbReference>
<dbReference type="Gene3D" id="1.20.120.720">
    <property type="entry name" value="Myosin VI head, motor domain, U50 subdomain"/>
    <property type="match status" value="1"/>
</dbReference>
<proteinExistence type="inferred from homology"/>
<dbReference type="Gene3D" id="1.25.40.530">
    <property type="entry name" value="MyTH4 domain"/>
    <property type="match status" value="2"/>
</dbReference>
<dbReference type="Pfam" id="PF00612">
    <property type="entry name" value="IQ"/>
    <property type="match status" value="1"/>
</dbReference>
<dbReference type="SMART" id="SM00326">
    <property type="entry name" value="SH3"/>
    <property type="match status" value="1"/>
</dbReference>
<dbReference type="SUPFAM" id="SSF52540">
    <property type="entry name" value="P-loop containing nucleoside triphosphate hydrolases"/>
    <property type="match status" value="1"/>
</dbReference>
<dbReference type="PROSITE" id="PS50057">
    <property type="entry name" value="FERM_3"/>
    <property type="match status" value="1"/>
</dbReference>
<dbReference type="SMART" id="SM00015">
    <property type="entry name" value="IQ"/>
    <property type="match status" value="2"/>
</dbReference>
<comment type="caution">
    <text evidence="16">The sequence shown here is derived from an EMBL/GenBank/DDBJ whole genome shotgun (WGS) entry which is preliminary data.</text>
</comment>
<evidence type="ECO:0000256" key="4">
    <source>
        <dbReference type="ARBA" id="ARBA00022490"/>
    </source>
</evidence>
<evidence type="ECO:0000259" key="13">
    <source>
        <dbReference type="PROSITE" id="PS50057"/>
    </source>
</evidence>
<dbReference type="Pfam" id="PF02174">
    <property type="entry name" value="IRS"/>
    <property type="match status" value="1"/>
</dbReference>
<dbReference type="InterPro" id="IPR036028">
    <property type="entry name" value="SH3-like_dom_sf"/>
</dbReference>
<dbReference type="Gene3D" id="1.20.5.190">
    <property type="match status" value="1"/>
</dbReference>
<gene>
    <name evidence="16" type="ORF">CBOVIS_LOCUS3927</name>
</gene>
<evidence type="ECO:0000259" key="15">
    <source>
        <dbReference type="PROSITE" id="PS51456"/>
    </source>
</evidence>
<feature type="domain" description="SH3" evidence="12">
    <location>
        <begin position="1952"/>
        <end position="2017"/>
    </location>
</feature>
<dbReference type="PANTHER" id="PTHR22692">
    <property type="entry name" value="MYOSIN VII, XV"/>
    <property type="match status" value="1"/>
</dbReference>
<evidence type="ECO:0000313" key="16">
    <source>
        <dbReference type="EMBL" id="CAB3401132.1"/>
    </source>
</evidence>
<feature type="region of interest" description="Disordered" evidence="11">
    <location>
        <begin position="1403"/>
        <end position="1446"/>
    </location>
</feature>
<dbReference type="PROSITE" id="PS50002">
    <property type="entry name" value="SH3"/>
    <property type="match status" value="1"/>
</dbReference>
<dbReference type="PROSITE" id="PS51456">
    <property type="entry name" value="MYOSIN_MOTOR"/>
    <property type="match status" value="1"/>
</dbReference>
<dbReference type="Pfam" id="PF00784">
    <property type="entry name" value="MyTH4"/>
    <property type="match status" value="2"/>
</dbReference>
<dbReference type="PRINTS" id="PR00193">
    <property type="entry name" value="MYOSINHEAVY"/>
</dbReference>
<keyword evidence="4" id="KW-0963">Cytoplasm</keyword>
<organism evidence="16 17">
    <name type="scientific">Caenorhabditis bovis</name>
    <dbReference type="NCBI Taxonomy" id="2654633"/>
    <lineage>
        <taxon>Eukaryota</taxon>
        <taxon>Metazoa</taxon>
        <taxon>Ecdysozoa</taxon>
        <taxon>Nematoda</taxon>
        <taxon>Chromadorea</taxon>
        <taxon>Rhabditida</taxon>
        <taxon>Rhabditina</taxon>
        <taxon>Rhabditomorpha</taxon>
        <taxon>Rhabditoidea</taxon>
        <taxon>Rhabditidae</taxon>
        <taxon>Peloderinae</taxon>
        <taxon>Caenorhabditis</taxon>
    </lineage>
</organism>
<dbReference type="InterPro" id="IPR036961">
    <property type="entry name" value="Kinesin_motor_dom_sf"/>
</dbReference>
<dbReference type="InterPro" id="IPR001609">
    <property type="entry name" value="Myosin_head_motor_dom-like"/>
</dbReference>
<feature type="compositionally biased region" description="Basic and acidic residues" evidence="11">
    <location>
        <begin position="1128"/>
        <end position="1138"/>
    </location>
</feature>
<dbReference type="Pfam" id="PF00063">
    <property type="entry name" value="Myosin_head"/>
    <property type="match status" value="1"/>
</dbReference>
<feature type="compositionally biased region" description="Basic and acidic residues" evidence="11">
    <location>
        <begin position="1550"/>
        <end position="1566"/>
    </location>
</feature>
<feature type="domain" description="MyTH4" evidence="14">
    <location>
        <begin position="2082"/>
        <end position="2237"/>
    </location>
</feature>
<accession>A0A8S1ELP7</accession>
<evidence type="ECO:0000259" key="12">
    <source>
        <dbReference type="PROSITE" id="PS50002"/>
    </source>
</evidence>
<dbReference type="Gene3D" id="1.20.58.530">
    <property type="match status" value="1"/>
</dbReference>
<feature type="region of interest" description="Disordered" evidence="11">
    <location>
        <begin position="1539"/>
        <end position="1566"/>
    </location>
</feature>
<evidence type="ECO:0000256" key="2">
    <source>
        <dbReference type="ARBA" id="ARBA00008314"/>
    </source>
</evidence>
<evidence type="ECO:0000256" key="3">
    <source>
        <dbReference type="ARBA" id="ARBA00022443"/>
    </source>
</evidence>
<dbReference type="InterPro" id="IPR019749">
    <property type="entry name" value="Band_41_domain"/>
</dbReference>
<name>A0A8S1ELP7_9PELO</name>
<evidence type="ECO:0000256" key="8">
    <source>
        <dbReference type="ARBA" id="ARBA00023175"/>
    </source>
</evidence>
<dbReference type="Gene3D" id="2.30.30.40">
    <property type="entry name" value="SH3 Domains"/>
    <property type="match status" value="1"/>
</dbReference>
<dbReference type="InterPro" id="IPR000299">
    <property type="entry name" value="FERM_domain"/>
</dbReference>
<dbReference type="InterPro" id="IPR038185">
    <property type="entry name" value="MyTH4_dom_sf"/>
</dbReference>
<reference evidence="16 17" key="1">
    <citation type="submission" date="2020-04" db="EMBL/GenBank/DDBJ databases">
        <authorList>
            <person name="Laetsch R D."/>
            <person name="Stevens L."/>
            <person name="Kumar S."/>
            <person name="Blaxter L. M."/>
        </authorList>
    </citation>
    <scope>NUCLEOTIDE SEQUENCE [LARGE SCALE GENOMIC DNA]</scope>
</reference>
<dbReference type="Pfam" id="PF07653">
    <property type="entry name" value="SH3_2"/>
    <property type="match status" value="1"/>
</dbReference>
<feature type="domain" description="MyTH4" evidence="14">
    <location>
        <begin position="813"/>
        <end position="962"/>
    </location>
</feature>
<dbReference type="InterPro" id="IPR051567">
    <property type="entry name" value="Unconventional_Myosin_ATPase"/>
</dbReference>
<keyword evidence="7 10" id="KW-0518">Myosin</keyword>
<evidence type="ECO:0000313" key="17">
    <source>
        <dbReference type="Proteomes" id="UP000494206"/>
    </source>
</evidence>
<feature type="region of interest" description="Disordered" evidence="11">
    <location>
        <begin position="1074"/>
        <end position="1171"/>
    </location>
</feature>
<keyword evidence="3 9" id="KW-0728">SH3 domain</keyword>
<evidence type="ECO:0000256" key="1">
    <source>
        <dbReference type="ARBA" id="ARBA00004496"/>
    </source>
</evidence>
<evidence type="ECO:0000259" key="14">
    <source>
        <dbReference type="PROSITE" id="PS51016"/>
    </source>
</evidence>
<evidence type="ECO:0000256" key="5">
    <source>
        <dbReference type="ARBA" id="ARBA00022741"/>
    </source>
</evidence>